<proteinExistence type="predicted"/>
<comment type="caution">
    <text evidence="2">The sequence shown here is derived from an EMBL/GenBank/DDBJ whole genome shotgun (WGS) entry which is preliminary data.</text>
</comment>
<sequence>MNDERIDLLMEVKGMTCDGCANAVRRAVQRLDAGAEVEVDRAHERVSIRTSAQALEIADAINRAGYEARAMTL</sequence>
<name>A0A5B2V9P4_9HYPH</name>
<dbReference type="PROSITE" id="PS50846">
    <property type="entry name" value="HMA_2"/>
    <property type="match status" value="1"/>
</dbReference>
<dbReference type="InterPro" id="IPR006121">
    <property type="entry name" value="HMA_dom"/>
</dbReference>
<accession>A0A5B2V9P4</accession>
<dbReference type="OrthoDB" id="9801832at2"/>
<evidence type="ECO:0000259" key="1">
    <source>
        <dbReference type="PROSITE" id="PS50846"/>
    </source>
</evidence>
<feature type="domain" description="HMA" evidence="1">
    <location>
        <begin position="6"/>
        <end position="69"/>
    </location>
</feature>
<keyword evidence="3" id="KW-1185">Reference proteome</keyword>
<evidence type="ECO:0000313" key="2">
    <source>
        <dbReference type="EMBL" id="KAA2235102.1"/>
    </source>
</evidence>
<protein>
    <submittedName>
        <fullName evidence="2">Heavy-metal-associated domain-containing protein</fullName>
    </submittedName>
</protein>
<dbReference type="EMBL" id="VUOA01000039">
    <property type="protein sequence ID" value="KAA2235102.1"/>
    <property type="molecule type" value="Genomic_DNA"/>
</dbReference>
<dbReference type="CDD" id="cd00371">
    <property type="entry name" value="HMA"/>
    <property type="match status" value="1"/>
</dbReference>
<dbReference type="InterPro" id="IPR036163">
    <property type="entry name" value="HMA_dom_sf"/>
</dbReference>
<dbReference type="SUPFAM" id="SSF55008">
    <property type="entry name" value="HMA, heavy metal-associated domain"/>
    <property type="match status" value="1"/>
</dbReference>
<dbReference type="AlphaFoldDB" id="A0A5B2V9P4"/>
<dbReference type="GO" id="GO:0046872">
    <property type="term" value="F:metal ion binding"/>
    <property type="evidence" value="ECO:0007669"/>
    <property type="project" value="InterPro"/>
</dbReference>
<evidence type="ECO:0000313" key="3">
    <source>
        <dbReference type="Proteomes" id="UP000323142"/>
    </source>
</evidence>
<dbReference type="RefSeq" id="WP_149821351.1">
    <property type="nucleotide sequence ID" value="NZ_VUOA01000039.1"/>
</dbReference>
<reference evidence="2 3" key="1">
    <citation type="submission" date="2019-09" db="EMBL/GenBank/DDBJ databases">
        <title>Salinarimonas rosea gen. nov., sp. nov., a new member of the a-2 subgroup of the Proteobacteria.</title>
        <authorList>
            <person name="Liu J."/>
        </authorList>
    </citation>
    <scope>NUCLEOTIDE SEQUENCE [LARGE SCALE GENOMIC DNA]</scope>
    <source>
        <strain evidence="2 3">BN140002</strain>
    </source>
</reference>
<dbReference type="Pfam" id="PF00403">
    <property type="entry name" value="HMA"/>
    <property type="match status" value="1"/>
</dbReference>
<dbReference type="Proteomes" id="UP000323142">
    <property type="component" value="Unassembled WGS sequence"/>
</dbReference>
<dbReference type="Gene3D" id="3.30.70.100">
    <property type="match status" value="1"/>
</dbReference>
<reference evidence="2 3" key="2">
    <citation type="submission" date="2019-09" db="EMBL/GenBank/DDBJ databases">
        <authorList>
            <person name="Jin C."/>
        </authorList>
    </citation>
    <scope>NUCLEOTIDE SEQUENCE [LARGE SCALE GENOMIC DNA]</scope>
    <source>
        <strain evidence="2 3">BN140002</strain>
    </source>
</reference>
<gene>
    <name evidence="2" type="ORF">F0L46_21270</name>
</gene>
<organism evidence="2 3">
    <name type="scientific">Salinarimonas soli</name>
    <dbReference type="NCBI Taxonomy" id="1638099"/>
    <lineage>
        <taxon>Bacteria</taxon>
        <taxon>Pseudomonadati</taxon>
        <taxon>Pseudomonadota</taxon>
        <taxon>Alphaproteobacteria</taxon>
        <taxon>Hyphomicrobiales</taxon>
        <taxon>Salinarimonadaceae</taxon>
        <taxon>Salinarimonas</taxon>
    </lineage>
</organism>